<dbReference type="Gene3D" id="3.40.50.12780">
    <property type="entry name" value="N-terminal domain of ligase-like"/>
    <property type="match status" value="1"/>
</dbReference>
<evidence type="ECO:0000313" key="3">
    <source>
        <dbReference type="EMBL" id="MBA5245003.1"/>
    </source>
</evidence>
<dbReference type="PANTHER" id="PTHR43767">
    <property type="entry name" value="LONG-CHAIN-FATTY-ACID--COA LIGASE"/>
    <property type="match status" value="1"/>
</dbReference>
<dbReference type="Proteomes" id="UP000523682">
    <property type="component" value="Unassembled WGS sequence"/>
</dbReference>
<evidence type="ECO:0000313" key="4">
    <source>
        <dbReference type="Proteomes" id="UP000523682"/>
    </source>
</evidence>
<dbReference type="Pfam" id="PF00501">
    <property type="entry name" value="AMP-binding"/>
    <property type="match status" value="1"/>
</dbReference>
<comment type="caution">
    <text evidence="3">The sequence shown here is derived from an EMBL/GenBank/DDBJ whole genome shotgun (WGS) entry which is preliminary data.</text>
</comment>
<gene>
    <name evidence="3" type="ORF">H0193_09350</name>
</gene>
<dbReference type="CDD" id="cd05936">
    <property type="entry name" value="FC-FACS_FadD_like"/>
    <property type="match status" value="1"/>
</dbReference>
<feature type="domain" description="AMP-dependent synthetase/ligase" evidence="1">
    <location>
        <begin position="33"/>
        <end position="422"/>
    </location>
</feature>
<dbReference type="Pfam" id="PF13193">
    <property type="entry name" value="AMP-binding_C"/>
    <property type="match status" value="1"/>
</dbReference>
<dbReference type="PANTHER" id="PTHR43767:SF1">
    <property type="entry name" value="NONRIBOSOMAL PEPTIDE SYNTHASE PES1 (EUROFUNG)-RELATED"/>
    <property type="match status" value="1"/>
</dbReference>
<dbReference type="InterPro" id="IPR045851">
    <property type="entry name" value="AMP-bd_C_sf"/>
</dbReference>
<dbReference type="InterPro" id="IPR050237">
    <property type="entry name" value="ATP-dep_AMP-bd_enzyme"/>
</dbReference>
<dbReference type="InterPro" id="IPR025110">
    <property type="entry name" value="AMP-bd_C"/>
</dbReference>
<dbReference type="Gene3D" id="3.30.300.30">
    <property type="match status" value="1"/>
</dbReference>
<dbReference type="InterPro" id="IPR000873">
    <property type="entry name" value="AMP-dep_synth/lig_dom"/>
</dbReference>
<dbReference type="RefSeq" id="WP_181889691.1">
    <property type="nucleotide sequence ID" value="NZ_CP170998.1"/>
</dbReference>
<dbReference type="SUPFAM" id="SSF56801">
    <property type="entry name" value="Acetyl-CoA synthetase-like"/>
    <property type="match status" value="1"/>
</dbReference>
<dbReference type="GO" id="GO:0016878">
    <property type="term" value="F:acid-thiol ligase activity"/>
    <property type="evidence" value="ECO:0007669"/>
    <property type="project" value="UniProtKB-ARBA"/>
</dbReference>
<organism evidence="3 4">
    <name type="scientific">Corynebacterium haemomassiliense</name>
    <dbReference type="NCBI Taxonomy" id="2754726"/>
    <lineage>
        <taxon>Bacteria</taxon>
        <taxon>Bacillati</taxon>
        <taxon>Actinomycetota</taxon>
        <taxon>Actinomycetes</taxon>
        <taxon>Mycobacteriales</taxon>
        <taxon>Corynebacteriaceae</taxon>
        <taxon>Corynebacterium</taxon>
    </lineage>
</organism>
<dbReference type="AlphaFoldDB" id="A0A7W2EC68"/>
<dbReference type="InterPro" id="IPR042099">
    <property type="entry name" value="ANL_N_sf"/>
</dbReference>
<evidence type="ECO:0000259" key="2">
    <source>
        <dbReference type="Pfam" id="PF13193"/>
    </source>
</evidence>
<proteinExistence type="predicted"/>
<accession>A0A7W2EC68</accession>
<keyword evidence="4" id="KW-1185">Reference proteome</keyword>
<protein>
    <submittedName>
        <fullName evidence="3">AMP-binding protein</fullName>
    </submittedName>
</protein>
<reference evidence="3 4" key="1">
    <citation type="submission" date="2020-07" db="EMBL/GenBank/DDBJ databases">
        <title>Draft genome and description of Corynebacterium haemomassiliense strain Marseile-Q3615 sp. nov.</title>
        <authorList>
            <person name="Boxberger M."/>
            <person name="La Scola B."/>
        </authorList>
    </citation>
    <scope>NUCLEOTIDE SEQUENCE [LARGE SCALE GENOMIC DNA]</scope>
    <source>
        <strain evidence="3 4">Marseille-Q3615</strain>
    </source>
</reference>
<dbReference type="InterPro" id="IPR020845">
    <property type="entry name" value="AMP-binding_CS"/>
</dbReference>
<dbReference type="NCBIfam" id="NF004114">
    <property type="entry name" value="PRK05605.1"/>
    <property type="match status" value="1"/>
</dbReference>
<dbReference type="PROSITE" id="PS00455">
    <property type="entry name" value="AMP_BINDING"/>
    <property type="match status" value="1"/>
</dbReference>
<dbReference type="EMBL" id="JACDTZ010000002">
    <property type="protein sequence ID" value="MBA5245003.1"/>
    <property type="molecule type" value="Genomic_DNA"/>
</dbReference>
<name>A0A7W2EC68_9CORY</name>
<sequence>MGAFDTKAWIDHYAEWTDPNPDIGTDTLVSWFNQAVAMQPKSTATWFMGKTLTYSQLNEQVARAAAALTQLGVRRGDRVAVALPNCPQHVIAVTAILRLGATVVEHNPLYTAAELQPQFEDHGARVAIVFDRVAETFSSLSKSTQLETVVAVNMLEETPLHLRAALALPIPPVTKLRAELTKPAPGAMPWREFMRQRSRSVHFPQITQDATAFILYTSGTSGRPKGAPLTHGNIIAVLKAGMEWMEDWGAVREKVLGVLPMFHIYGLALNYALPLSIGAEMVLVPAPKPKLYQAAITKTRPTVLPGVPTLYDKIVEWAVETNADLSSIHTSVSGASTLPVETIERWENATGGRLIEGYGLTETAPILAGNPLDGTRRPGYIGLPFPNTEIRIADPDDPSRTMPDGEPGELLARGPQVFSGYLNSPEANERAFHDGWFRTGDMAVMEPDGWIKLVARIKEMIITGGFNVYPDEVEGVMRNHPDIEDIAVVGRPRPDGSEDVVACITLIDGSALDPDGLKAYARQRLTRYKVPRDFYHFDQLNRDQTGKIRRREVRDTLLQLLTQP</sequence>
<feature type="domain" description="AMP-binding enzyme C-terminal" evidence="2">
    <location>
        <begin position="472"/>
        <end position="547"/>
    </location>
</feature>
<evidence type="ECO:0000259" key="1">
    <source>
        <dbReference type="Pfam" id="PF00501"/>
    </source>
</evidence>